<dbReference type="AlphaFoldDB" id="A0A162JK85"/>
<evidence type="ECO:0000256" key="2">
    <source>
        <dbReference type="ARBA" id="ARBA00022801"/>
    </source>
</evidence>
<evidence type="ECO:0000313" key="4">
    <source>
        <dbReference type="EMBL" id="OAA43213.1"/>
    </source>
</evidence>
<dbReference type="Gene3D" id="3.40.50.1820">
    <property type="entry name" value="alpha/beta hydrolase"/>
    <property type="match status" value="1"/>
</dbReference>
<evidence type="ECO:0000256" key="1">
    <source>
        <dbReference type="ARBA" id="ARBA00010088"/>
    </source>
</evidence>
<name>A0A162JK85_METRR</name>
<feature type="domain" description="Serine aminopeptidase S33" evidence="3">
    <location>
        <begin position="103"/>
        <end position="204"/>
    </location>
</feature>
<dbReference type="GO" id="GO:0006508">
    <property type="term" value="P:proteolysis"/>
    <property type="evidence" value="ECO:0007669"/>
    <property type="project" value="InterPro"/>
</dbReference>
<evidence type="ECO:0000313" key="5">
    <source>
        <dbReference type="Proteomes" id="UP000243498"/>
    </source>
</evidence>
<protein>
    <submittedName>
        <fullName evidence="4">Proline iminopeptidase</fullName>
    </submittedName>
</protein>
<dbReference type="STRING" id="1081105.A0A162JK85"/>
<dbReference type="InterPro" id="IPR051601">
    <property type="entry name" value="Serine_prot/Carboxylest_S33"/>
</dbReference>
<dbReference type="PRINTS" id="PR00793">
    <property type="entry name" value="PROAMNOPTASE"/>
</dbReference>
<evidence type="ECO:0000259" key="3">
    <source>
        <dbReference type="Pfam" id="PF12146"/>
    </source>
</evidence>
<proteinExistence type="inferred from homology"/>
<dbReference type="OMA" id="TNEYEHN"/>
<dbReference type="InterPro" id="IPR002410">
    <property type="entry name" value="Peptidase_S33"/>
</dbReference>
<sequence>MGPKPVILNIPPAKLLSSKDHLVPGQLKVTTFFFQVPLDYENPSAGSIQLYARRVVKHESPIFPPDEEDAQKNIKPYMVYLEGGPGFGNRAPADHPVTRASLPRGYQVLYIDHRGTGLSTPVSTAMLANVGNGDAQARYLRLMRQDNTVRDCEAVRKLLTAGWPEQKTRWSTFGQSYGGFITLSYLSMHPEGLRESFLTGGLAPVGKPIDQVYDATFRKTTERNEQYFAKFPQDADTVRQIATYIESQGGKVPLPAGGFLTVQRLLTVGIAFGGHGGFESVHSILNTLKTCLDQFGFFTRAALAPLESFTPFDTNIIYAILHEAIYCDGPQTPSNWAANRVGRARSGPFSWLNPDFTVAHFTGPLYFSGEMIFPFHFDTYPELTPLREVAEKLASYQDWPALYDEERLRNNNVPLYAASYVEDMYVEYHLARDTSNMVKGSKVFETNVMHHNAVRAKADEVMHQLFSLRDDVMD</sequence>
<dbReference type="PANTHER" id="PTHR43248:SF2">
    <property type="entry name" value="PROLYL AMINOPEPTIDASE"/>
    <property type="match status" value="1"/>
</dbReference>
<dbReference type="GO" id="GO:0008233">
    <property type="term" value="F:peptidase activity"/>
    <property type="evidence" value="ECO:0007669"/>
    <property type="project" value="InterPro"/>
</dbReference>
<dbReference type="EMBL" id="AZHC01000012">
    <property type="protein sequence ID" value="OAA43213.1"/>
    <property type="molecule type" value="Genomic_DNA"/>
</dbReference>
<accession>A0A162JK85</accession>
<dbReference type="OrthoDB" id="1898734at2759"/>
<reference evidence="4 5" key="1">
    <citation type="journal article" date="2016" name="Genome Biol. Evol.">
        <title>Divergent and convergent evolution of fungal pathogenicity.</title>
        <authorList>
            <person name="Shang Y."/>
            <person name="Xiao G."/>
            <person name="Zheng P."/>
            <person name="Cen K."/>
            <person name="Zhan S."/>
            <person name="Wang C."/>
        </authorList>
    </citation>
    <scope>NUCLEOTIDE SEQUENCE [LARGE SCALE GENOMIC DNA]</scope>
    <source>
        <strain evidence="4 5">RCEF 4871</strain>
    </source>
</reference>
<dbReference type="SUPFAM" id="SSF53474">
    <property type="entry name" value="alpha/beta-Hydrolases"/>
    <property type="match status" value="1"/>
</dbReference>
<dbReference type="InterPro" id="IPR029058">
    <property type="entry name" value="AB_hydrolase_fold"/>
</dbReference>
<organism evidence="4 5">
    <name type="scientific">Metarhizium rileyi (strain RCEF 4871)</name>
    <name type="common">Nomuraea rileyi</name>
    <dbReference type="NCBI Taxonomy" id="1649241"/>
    <lineage>
        <taxon>Eukaryota</taxon>
        <taxon>Fungi</taxon>
        <taxon>Dikarya</taxon>
        <taxon>Ascomycota</taxon>
        <taxon>Pezizomycotina</taxon>
        <taxon>Sordariomycetes</taxon>
        <taxon>Hypocreomycetidae</taxon>
        <taxon>Hypocreales</taxon>
        <taxon>Clavicipitaceae</taxon>
        <taxon>Metarhizium</taxon>
    </lineage>
</organism>
<keyword evidence="5" id="KW-1185">Reference proteome</keyword>
<gene>
    <name evidence="4" type="ORF">NOR_04580</name>
</gene>
<comment type="similarity">
    <text evidence="1">Belongs to the peptidase S33 family.</text>
</comment>
<dbReference type="Proteomes" id="UP000243498">
    <property type="component" value="Unassembled WGS sequence"/>
</dbReference>
<comment type="caution">
    <text evidence="4">The sequence shown here is derived from an EMBL/GenBank/DDBJ whole genome shotgun (WGS) entry which is preliminary data.</text>
</comment>
<keyword evidence="2" id="KW-0378">Hydrolase</keyword>
<dbReference type="PANTHER" id="PTHR43248">
    <property type="entry name" value="2-SUCCINYL-6-HYDROXY-2,4-CYCLOHEXADIENE-1-CARBOXYLATE SYNTHASE"/>
    <property type="match status" value="1"/>
</dbReference>
<dbReference type="Pfam" id="PF12146">
    <property type="entry name" value="Hydrolase_4"/>
    <property type="match status" value="1"/>
</dbReference>
<dbReference type="InterPro" id="IPR022742">
    <property type="entry name" value="Hydrolase_4"/>
</dbReference>